<evidence type="ECO:0000256" key="2">
    <source>
        <dbReference type="ARBA" id="ARBA00012897"/>
    </source>
</evidence>
<organism evidence="6">
    <name type="scientific">Solibacter usitatus (strain Ellin6076)</name>
    <dbReference type="NCBI Taxonomy" id="234267"/>
    <lineage>
        <taxon>Bacteria</taxon>
        <taxon>Pseudomonadati</taxon>
        <taxon>Acidobacteriota</taxon>
        <taxon>Terriglobia</taxon>
        <taxon>Bryobacterales</taxon>
        <taxon>Solibacteraceae</taxon>
        <taxon>Candidatus Solibacter</taxon>
    </lineage>
</organism>
<proteinExistence type="inferred from homology"/>
<dbReference type="OrthoDB" id="9804592at2"/>
<dbReference type="eggNOG" id="COG0686">
    <property type="taxonomic scope" value="Bacteria"/>
</dbReference>
<dbReference type="Pfam" id="PF01262">
    <property type="entry name" value="AlaDh_PNT_C"/>
    <property type="match status" value="1"/>
</dbReference>
<dbReference type="Pfam" id="PF05222">
    <property type="entry name" value="AlaDh_PNT_N"/>
    <property type="match status" value="1"/>
</dbReference>
<dbReference type="SMART" id="SM01003">
    <property type="entry name" value="AlaDh_PNT_N"/>
    <property type="match status" value="1"/>
</dbReference>
<dbReference type="SUPFAM" id="SSF52283">
    <property type="entry name" value="Formate/glycerate dehydrogenase catalytic domain-like"/>
    <property type="match status" value="1"/>
</dbReference>
<dbReference type="AlphaFoldDB" id="Q01VE2"/>
<dbReference type="InterPro" id="IPR008141">
    <property type="entry name" value="Ala_DH"/>
</dbReference>
<evidence type="ECO:0000313" key="6">
    <source>
        <dbReference type="EMBL" id="ABJ86373.1"/>
    </source>
</evidence>
<dbReference type="InterPro" id="IPR036291">
    <property type="entry name" value="NAD(P)-bd_dom_sf"/>
</dbReference>
<dbReference type="InParanoid" id="Q01VE2"/>
<evidence type="ECO:0000259" key="4">
    <source>
        <dbReference type="SMART" id="SM01002"/>
    </source>
</evidence>
<gene>
    <name evidence="6" type="ordered locus">Acid_5426</name>
</gene>
<accession>Q01VE2</accession>
<reference evidence="6" key="1">
    <citation type="submission" date="2006-10" db="EMBL/GenBank/DDBJ databases">
        <title>Complete sequence of Solibacter usitatus Ellin6076.</title>
        <authorList>
            <consortium name="US DOE Joint Genome Institute"/>
            <person name="Copeland A."/>
            <person name="Lucas S."/>
            <person name="Lapidus A."/>
            <person name="Barry K."/>
            <person name="Detter J.C."/>
            <person name="Glavina del Rio T."/>
            <person name="Hammon N."/>
            <person name="Israni S."/>
            <person name="Dalin E."/>
            <person name="Tice H."/>
            <person name="Pitluck S."/>
            <person name="Thompson L.S."/>
            <person name="Brettin T."/>
            <person name="Bruce D."/>
            <person name="Han C."/>
            <person name="Tapia R."/>
            <person name="Gilna P."/>
            <person name="Schmutz J."/>
            <person name="Larimer F."/>
            <person name="Land M."/>
            <person name="Hauser L."/>
            <person name="Kyrpides N."/>
            <person name="Mikhailova N."/>
            <person name="Janssen P.H."/>
            <person name="Kuske C.R."/>
            <person name="Richardson P."/>
        </authorList>
    </citation>
    <scope>NUCLEOTIDE SEQUENCE</scope>
    <source>
        <strain evidence="6">Ellin6076</strain>
    </source>
</reference>
<evidence type="ECO:0000256" key="1">
    <source>
        <dbReference type="ARBA" id="ARBA00005689"/>
    </source>
</evidence>
<evidence type="ECO:0000259" key="5">
    <source>
        <dbReference type="SMART" id="SM01003"/>
    </source>
</evidence>
<dbReference type="GO" id="GO:0042853">
    <property type="term" value="P:L-alanine catabolic process"/>
    <property type="evidence" value="ECO:0007669"/>
    <property type="project" value="InterPro"/>
</dbReference>
<dbReference type="SUPFAM" id="SSF51735">
    <property type="entry name" value="NAD(P)-binding Rossmann-fold domains"/>
    <property type="match status" value="1"/>
</dbReference>
<feature type="domain" description="Alanine dehydrogenase/pyridine nucleotide transhydrogenase N-terminal" evidence="5">
    <location>
        <begin position="4"/>
        <end position="138"/>
    </location>
</feature>
<dbReference type="GO" id="GO:0005886">
    <property type="term" value="C:plasma membrane"/>
    <property type="evidence" value="ECO:0007669"/>
    <property type="project" value="TreeGrafter"/>
</dbReference>
<dbReference type="SMART" id="SM01002">
    <property type="entry name" value="AlaDh_PNT_C"/>
    <property type="match status" value="1"/>
</dbReference>
<dbReference type="PANTHER" id="PTHR42795:SF1">
    <property type="entry name" value="ALANINE DEHYDROGENASE"/>
    <property type="match status" value="1"/>
</dbReference>
<dbReference type="InterPro" id="IPR007886">
    <property type="entry name" value="AlaDH/PNT_N"/>
</dbReference>
<dbReference type="GO" id="GO:0000286">
    <property type="term" value="F:alanine dehydrogenase activity"/>
    <property type="evidence" value="ECO:0007669"/>
    <property type="project" value="UniProtKB-EC"/>
</dbReference>
<dbReference type="PANTHER" id="PTHR42795">
    <property type="entry name" value="ALANINE DEHYDROGENASE"/>
    <property type="match status" value="1"/>
</dbReference>
<comment type="similarity">
    <text evidence="1">Belongs to the AlaDH/PNT family.</text>
</comment>
<dbReference type="CDD" id="cd05305">
    <property type="entry name" value="L-AlaDH"/>
    <property type="match status" value="1"/>
</dbReference>
<dbReference type="EMBL" id="CP000473">
    <property type="protein sequence ID" value="ABJ86373.1"/>
    <property type="molecule type" value="Genomic_DNA"/>
</dbReference>
<feature type="domain" description="Alanine dehydrogenase/pyridine nucleotide transhydrogenase NAD(H)-binding" evidence="4">
    <location>
        <begin position="150"/>
        <end position="297"/>
    </location>
</feature>
<dbReference type="STRING" id="234267.Acid_5426"/>
<dbReference type="KEGG" id="sus:Acid_5426"/>
<name>Q01VE2_SOLUE</name>
<protein>
    <recommendedName>
        <fullName evidence="2">alanine dehydrogenase</fullName>
        <ecNumber evidence="2">1.4.1.1</ecNumber>
    </recommendedName>
</protein>
<dbReference type="Gene3D" id="3.40.50.720">
    <property type="entry name" value="NAD(P)-binding Rossmann-like Domain"/>
    <property type="match status" value="2"/>
</dbReference>
<evidence type="ECO:0000256" key="3">
    <source>
        <dbReference type="ARBA" id="ARBA00023002"/>
    </source>
</evidence>
<dbReference type="InterPro" id="IPR007698">
    <property type="entry name" value="AlaDH/PNT_NAD(H)-bd"/>
</dbReference>
<dbReference type="HOGENOM" id="CLU_003376_3_0_0"/>
<keyword evidence="3 6" id="KW-0560">Oxidoreductase</keyword>
<sequence>MNIGVLRERGAFDRRVALTPPVVRRLCGAGHTVWIESGAGDGAMFKDPEYQRAGAQVGYTPAEIVGRAELVVKIGRPTREELEWCKPETALMAFYHMAVADRGLIDALAERSVTAIGCEVIEQQDGSLPVLAAISEIAGQMTVPIAAHLMRTSSGGRGILLGGTPGVPPARVVVLGAGSAGFASARSAAGSGARVTAFDRDPRKLRHMMEHVPSVETCLADEDAIAEAVAAADVVIGAVLVAGRRTPHVVTRAMVERMKPGAAMIDVSIDQGGCFETSHPTSMDQPTFVHQGVTHFCVPNFTADLGRSASVAIAQALLPYVLTIAKHGVAGAFEKCSELARGVYLIEGKRP</sequence>
<dbReference type="EC" id="1.4.1.1" evidence="2"/>